<keyword evidence="2" id="KW-1185">Reference proteome</keyword>
<sequence>MANELERALNNYKKNMDANRKGDAACYDCFFKYCEEEGLSKYPLKKLFVEYISMHSIVEACRTYVEGSKKAKTVQAINRYLIAMDKFYVNYIKKQGIICDELEAGCHRKED</sequence>
<name>A0A413R603_9FIRM</name>
<accession>A0A413R603</accession>
<evidence type="ECO:0008006" key="3">
    <source>
        <dbReference type="Google" id="ProtNLM"/>
    </source>
</evidence>
<dbReference type="Proteomes" id="UP000284779">
    <property type="component" value="Unassembled WGS sequence"/>
</dbReference>
<dbReference type="RefSeq" id="WP_117971262.1">
    <property type="nucleotide sequence ID" value="NZ_CAUBDO010000009.1"/>
</dbReference>
<evidence type="ECO:0000313" key="2">
    <source>
        <dbReference type="Proteomes" id="UP000284779"/>
    </source>
</evidence>
<reference evidence="1 2" key="1">
    <citation type="submission" date="2018-08" db="EMBL/GenBank/DDBJ databases">
        <title>A genome reference for cultivated species of the human gut microbiota.</title>
        <authorList>
            <person name="Zou Y."/>
            <person name="Xue W."/>
            <person name="Luo G."/>
        </authorList>
    </citation>
    <scope>NUCLEOTIDE SEQUENCE [LARGE SCALE GENOMIC DNA]</scope>
    <source>
        <strain evidence="1 2">AM44-11BH</strain>
    </source>
</reference>
<organism evidence="1 2">
    <name type="scientific">Eubacterium ventriosum</name>
    <dbReference type="NCBI Taxonomy" id="39496"/>
    <lineage>
        <taxon>Bacteria</taxon>
        <taxon>Bacillati</taxon>
        <taxon>Bacillota</taxon>
        <taxon>Clostridia</taxon>
        <taxon>Eubacteriales</taxon>
        <taxon>Eubacteriaceae</taxon>
        <taxon>Eubacterium</taxon>
    </lineage>
</organism>
<evidence type="ECO:0000313" key="1">
    <source>
        <dbReference type="EMBL" id="RHA17263.1"/>
    </source>
</evidence>
<comment type="caution">
    <text evidence="1">The sequence shown here is derived from an EMBL/GenBank/DDBJ whole genome shotgun (WGS) entry which is preliminary data.</text>
</comment>
<dbReference type="AlphaFoldDB" id="A0A413R603"/>
<proteinExistence type="predicted"/>
<gene>
    <name evidence="1" type="ORF">DW944_10050</name>
</gene>
<protein>
    <recommendedName>
        <fullName evidence="3">Core-binding (CB) domain-containing protein</fullName>
    </recommendedName>
</protein>
<dbReference type="EMBL" id="QSFD01000010">
    <property type="protein sequence ID" value="RHA17263.1"/>
    <property type="molecule type" value="Genomic_DNA"/>
</dbReference>